<dbReference type="EC" id="6.1.1.19" evidence="2"/>
<dbReference type="Pfam" id="PF05746">
    <property type="entry name" value="DALR_1"/>
    <property type="match status" value="1"/>
</dbReference>
<dbReference type="Gene3D" id="3.40.50.620">
    <property type="entry name" value="HUPs"/>
    <property type="match status" value="1"/>
</dbReference>
<evidence type="ECO:0000256" key="8">
    <source>
        <dbReference type="ARBA" id="ARBA00033033"/>
    </source>
</evidence>
<dbReference type="PANTHER" id="PTHR11956:SF11">
    <property type="entry name" value="ARGININE--TRNA LIGASE, MITOCHONDRIAL-RELATED"/>
    <property type="match status" value="1"/>
</dbReference>
<evidence type="ECO:0000259" key="13">
    <source>
        <dbReference type="SMART" id="SM00836"/>
    </source>
</evidence>
<evidence type="ECO:0000256" key="4">
    <source>
        <dbReference type="ARBA" id="ARBA00022741"/>
    </source>
</evidence>
<dbReference type="Proteomes" id="UP001152759">
    <property type="component" value="Chromosome 4"/>
</dbReference>
<feature type="domain" description="DALR anticodon binding" evidence="13">
    <location>
        <begin position="445"/>
        <end position="560"/>
    </location>
</feature>
<dbReference type="GO" id="GO:0005524">
    <property type="term" value="F:ATP binding"/>
    <property type="evidence" value="ECO:0007669"/>
    <property type="project" value="UniProtKB-KW"/>
</dbReference>
<keyword evidence="5 12" id="KW-0067">ATP-binding</keyword>
<dbReference type="Gene3D" id="1.10.730.10">
    <property type="entry name" value="Isoleucyl-tRNA Synthetase, Domain 1"/>
    <property type="match status" value="1"/>
</dbReference>
<accession>A0A9P0AD59</accession>
<dbReference type="KEGG" id="btab:109043738"/>
<proteinExistence type="inferred from homology"/>
<dbReference type="InterPro" id="IPR035684">
    <property type="entry name" value="ArgRS_core"/>
</dbReference>
<sequence>MGMRIKNHIVMKVLDYIKEAGCKDVNHKHIYENLRVFPCNESDIKVTLQVSPLSCKFVKPYELRNIKRDSIIQDIFREPKGSNVSFLVEKSQFISSCLQEIQTLSFPTIPKERIVIDFSSPNIAKPFHIGHFRSTIIGNFIANLCCFLGNDVTRLNYLGDWGTQFGLLRIGLKFLEISEEQLKENPVQKLYDAYVKGNALADNSLALYQKAKEEFTSLERGSNPEIMASWAMFKQYTIDDLAKTYKRLNVNFDQYSWESDYAAFKIQHVLSRLIPLASERDNGLQVVVLDNGKEAPILKSDDSTLYLTRDIAAAIDRYEKYNFSAMLYVVDRNQAEHFGSLFKILEKLDYPWAKNLVHVQFGRVRKMSTRKGEVVFLTDILDQAKELMIQRQKQTSTTKDLSFSNSDDLGISALIVHDLKHKRNADFDFKWSEVLKFEGDGGLKLQYTHCRLVSLREKVDLSLPSQCDPSVLTEPEAVALVAQIAAFDDAIIRAYYSLEANVLVHYLFQLSNCTNRCLKVLRVKDEPPDIACQRLLLFHTAELVLKQGMKLLGLKPLDCM</sequence>
<dbReference type="FunFam" id="3.40.50.620:FF:000058">
    <property type="entry name" value="Mitochondrial arginyl-tRNA synthetase"/>
    <property type="match status" value="1"/>
</dbReference>
<dbReference type="SUPFAM" id="SSF52374">
    <property type="entry name" value="Nucleotidylyl transferase"/>
    <property type="match status" value="1"/>
</dbReference>
<name>A0A9P0AD59_BEMTA</name>
<evidence type="ECO:0000256" key="7">
    <source>
        <dbReference type="ARBA" id="ARBA00023146"/>
    </source>
</evidence>
<evidence type="ECO:0000256" key="5">
    <source>
        <dbReference type="ARBA" id="ARBA00022840"/>
    </source>
</evidence>
<dbReference type="GO" id="GO:0004814">
    <property type="term" value="F:arginine-tRNA ligase activity"/>
    <property type="evidence" value="ECO:0007669"/>
    <property type="project" value="UniProtKB-EC"/>
</dbReference>
<dbReference type="InterPro" id="IPR009080">
    <property type="entry name" value="tRNAsynth_Ia_anticodon-bd"/>
</dbReference>
<comment type="function">
    <text evidence="11">Catalyzes the attachment of arginine to tRNA(Arg) in a two-step reaction: arginine is first activated by ATP to form Arg-AMP and then transferred to the acceptor end of tRNA(Arg).</text>
</comment>
<dbReference type="AlphaFoldDB" id="A0A9P0AD59"/>
<evidence type="ECO:0000256" key="3">
    <source>
        <dbReference type="ARBA" id="ARBA00022598"/>
    </source>
</evidence>
<keyword evidence="4 12" id="KW-0547">Nucleotide-binding</keyword>
<keyword evidence="6 12" id="KW-0648">Protein biosynthesis</keyword>
<gene>
    <name evidence="14" type="ORF">BEMITA_LOCUS8058</name>
</gene>
<evidence type="ECO:0000313" key="15">
    <source>
        <dbReference type="Proteomes" id="UP001152759"/>
    </source>
</evidence>
<dbReference type="InterPro" id="IPR014729">
    <property type="entry name" value="Rossmann-like_a/b/a_fold"/>
</dbReference>
<dbReference type="InterPro" id="IPR008909">
    <property type="entry name" value="DALR_anticod-bd"/>
</dbReference>
<evidence type="ECO:0000256" key="6">
    <source>
        <dbReference type="ARBA" id="ARBA00022917"/>
    </source>
</evidence>
<dbReference type="GO" id="GO:0005739">
    <property type="term" value="C:mitochondrion"/>
    <property type="evidence" value="ECO:0007669"/>
    <property type="project" value="TreeGrafter"/>
</dbReference>
<keyword evidence="15" id="KW-1185">Reference proteome</keyword>
<organism evidence="14 15">
    <name type="scientific">Bemisia tabaci</name>
    <name type="common">Sweetpotato whitefly</name>
    <name type="synonym">Aleurodes tabaci</name>
    <dbReference type="NCBI Taxonomy" id="7038"/>
    <lineage>
        <taxon>Eukaryota</taxon>
        <taxon>Metazoa</taxon>
        <taxon>Ecdysozoa</taxon>
        <taxon>Arthropoda</taxon>
        <taxon>Hexapoda</taxon>
        <taxon>Insecta</taxon>
        <taxon>Pterygota</taxon>
        <taxon>Neoptera</taxon>
        <taxon>Paraneoptera</taxon>
        <taxon>Hemiptera</taxon>
        <taxon>Sternorrhyncha</taxon>
        <taxon>Aleyrodoidea</taxon>
        <taxon>Aleyrodidae</taxon>
        <taxon>Aleyrodinae</taxon>
        <taxon>Bemisia</taxon>
    </lineage>
</organism>
<evidence type="ECO:0000256" key="1">
    <source>
        <dbReference type="ARBA" id="ARBA00005594"/>
    </source>
</evidence>
<dbReference type="InterPro" id="IPR001412">
    <property type="entry name" value="aa-tRNA-synth_I_CS"/>
</dbReference>
<dbReference type="PANTHER" id="PTHR11956">
    <property type="entry name" value="ARGINYL-TRNA SYNTHETASE"/>
    <property type="match status" value="1"/>
</dbReference>
<evidence type="ECO:0000256" key="12">
    <source>
        <dbReference type="RuleBase" id="RU363038"/>
    </source>
</evidence>
<dbReference type="SUPFAM" id="SSF47323">
    <property type="entry name" value="Anticodon-binding domain of a subclass of class I aminoacyl-tRNA synthetases"/>
    <property type="match status" value="1"/>
</dbReference>
<dbReference type="SMART" id="SM00836">
    <property type="entry name" value="DALR_1"/>
    <property type="match status" value="1"/>
</dbReference>
<dbReference type="EMBL" id="OU963865">
    <property type="protein sequence ID" value="CAH0389205.1"/>
    <property type="molecule type" value="Genomic_DNA"/>
</dbReference>
<dbReference type="NCBIfam" id="TIGR00456">
    <property type="entry name" value="argS"/>
    <property type="match status" value="1"/>
</dbReference>
<protein>
    <recommendedName>
        <fullName evidence="9">Probable arginine--tRNA ligase, mitochondrial</fullName>
        <ecNumber evidence="2">6.1.1.19</ecNumber>
    </recommendedName>
    <alternativeName>
        <fullName evidence="8">Arginyl-tRNA synthetase</fullName>
    </alternativeName>
</protein>
<comment type="similarity">
    <text evidence="1 12">Belongs to the class-I aminoacyl-tRNA synthetase family.</text>
</comment>
<dbReference type="GO" id="GO:0006420">
    <property type="term" value="P:arginyl-tRNA aminoacylation"/>
    <property type="evidence" value="ECO:0007669"/>
    <property type="project" value="InterPro"/>
</dbReference>
<dbReference type="PRINTS" id="PR01038">
    <property type="entry name" value="TRNASYNTHARG"/>
</dbReference>
<evidence type="ECO:0000256" key="11">
    <source>
        <dbReference type="ARBA" id="ARBA00049595"/>
    </source>
</evidence>
<evidence type="ECO:0000256" key="10">
    <source>
        <dbReference type="ARBA" id="ARBA00049339"/>
    </source>
</evidence>
<keyword evidence="3 12" id="KW-0436">Ligase</keyword>
<dbReference type="Pfam" id="PF00750">
    <property type="entry name" value="tRNA-synt_1d"/>
    <property type="match status" value="1"/>
</dbReference>
<dbReference type="InterPro" id="IPR001278">
    <property type="entry name" value="Arg-tRNA-ligase"/>
</dbReference>
<evidence type="ECO:0000256" key="9">
    <source>
        <dbReference type="ARBA" id="ARBA00039495"/>
    </source>
</evidence>
<evidence type="ECO:0000256" key="2">
    <source>
        <dbReference type="ARBA" id="ARBA00012837"/>
    </source>
</evidence>
<dbReference type="FunFam" id="1.10.730.10:FF:000006">
    <property type="entry name" value="Arginyl-tRNA synthetase 2, mitochondrial"/>
    <property type="match status" value="1"/>
</dbReference>
<evidence type="ECO:0000313" key="14">
    <source>
        <dbReference type="EMBL" id="CAH0389205.1"/>
    </source>
</evidence>
<dbReference type="PROSITE" id="PS00178">
    <property type="entry name" value="AA_TRNA_LIGASE_I"/>
    <property type="match status" value="1"/>
</dbReference>
<reference evidence="14" key="1">
    <citation type="submission" date="2021-12" db="EMBL/GenBank/DDBJ databases">
        <authorList>
            <person name="King R."/>
        </authorList>
    </citation>
    <scope>NUCLEOTIDE SEQUENCE</scope>
</reference>
<comment type="catalytic activity">
    <reaction evidence="10">
        <text>tRNA(Arg) + L-arginine + ATP = L-arginyl-tRNA(Arg) + AMP + diphosphate</text>
        <dbReference type="Rhea" id="RHEA:20301"/>
        <dbReference type="Rhea" id="RHEA-COMP:9658"/>
        <dbReference type="Rhea" id="RHEA-COMP:9673"/>
        <dbReference type="ChEBI" id="CHEBI:30616"/>
        <dbReference type="ChEBI" id="CHEBI:32682"/>
        <dbReference type="ChEBI" id="CHEBI:33019"/>
        <dbReference type="ChEBI" id="CHEBI:78442"/>
        <dbReference type="ChEBI" id="CHEBI:78513"/>
        <dbReference type="ChEBI" id="CHEBI:456215"/>
        <dbReference type="EC" id="6.1.1.19"/>
    </reaction>
</comment>
<keyword evidence="7 12" id="KW-0030">Aminoacyl-tRNA synthetase</keyword>
<dbReference type="GO" id="GO:0032543">
    <property type="term" value="P:mitochondrial translation"/>
    <property type="evidence" value="ECO:0007669"/>
    <property type="project" value="TreeGrafter"/>
</dbReference>